<evidence type="ECO:0008006" key="4">
    <source>
        <dbReference type="Google" id="ProtNLM"/>
    </source>
</evidence>
<organism evidence="2">
    <name type="scientific">Candidatus Kentrum sp. DK</name>
    <dbReference type="NCBI Taxonomy" id="2126562"/>
    <lineage>
        <taxon>Bacteria</taxon>
        <taxon>Pseudomonadati</taxon>
        <taxon>Pseudomonadota</taxon>
        <taxon>Gammaproteobacteria</taxon>
        <taxon>Candidatus Kentrum</taxon>
    </lineage>
</organism>
<evidence type="ECO:0000313" key="2">
    <source>
        <dbReference type="EMBL" id="VFJ42727.1"/>
    </source>
</evidence>
<dbReference type="AlphaFoldDB" id="A0A450RUN2"/>
<proteinExistence type="predicted"/>
<feature type="chain" id="PRO_5036113321" description="Alpha/beta hydrolase" evidence="1">
    <location>
        <begin position="27"/>
        <end position="445"/>
    </location>
</feature>
<sequence>MHSRKFNGLMGAILAPVLLCSCASVSEGVTTGLYNSLRFNAPAKKCQITGPGFSGISAGMEEGKGHIAKVLVVHGIGSPGPGHSNRLIRNITDKLRLNKTYGPPSLLTLKDRSGENTLGRLSISGYGASDEAPSLMVYELTWSDNTDEARAELAFDTKRYGYLRARMNQSLKAFINEHLADPMVYLGQGQEGIIESVQQAFCWMFQDKDLGEFAEVDQPGYCENDFFSQASDTLVRDDFFIVSHSLGSAITLDAIDALARSHGEKRQDEGKGQSGRPAAEAGKTTIEALRGKSIPFFMLANQLPLLRLFYFPDTARAGPDRYSDYCEAEGDRFDQRFLGGLAIVAFTDPNDLLSYTLEPEFVQRHVSPHVCPRVTNVLLNVAAKIDIVGFANPITAHLEYSADQRVIDLIAHGTKAKSIHNGNPRVIYQDEDGRMESCNWLEMLY</sequence>
<evidence type="ECO:0000313" key="3">
    <source>
        <dbReference type="EMBL" id="VFJ47028.1"/>
    </source>
</evidence>
<gene>
    <name evidence="3" type="ORF">BECKDK2373B_GA0170837_101512</name>
    <name evidence="2" type="ORF">BECKDK2373C_GA0170839_100219</name>
</gene>
<name>A0A450RUN2_9GAMM</name>
<accession>A0A450RUN2</accession>
<dbReference type="EMBL" id="CAADEY010000002">
    <property type="protein sequence ID" value="VFJ42727.1"/>
    <property type="molecule type" value="Genomic_DNA"/>
</dbReference>
<protein>
    <recommendedName>
        <fullName evidence="4">Alpha/beta hydrolase</fullName>
    </recommendedName>
</protein>
<evidence type="ECO:0000256" key="1">
    <source>
        <dbReference type="SAM" id="SignalP"/>
    </source>
</evidence>
<feature type="signal peptide" evidence="1">
    <location>
        <begin position="1"/>
        <end position="26"/>
    </location>
</feature>
<keyword evidence="1" id="KW-0732">Signal</keyword>
<reference evidence="2" key="1">
    <citation type="submission" date="2019-02" db="EMBL/GenBank/DDBJ databases">
        <authorList>
            <person name="Gruber-Vodicka R. H."/>
            <person name="Seah K. B. B."/>
        </authorList>
    </citation>
    <scope>NUCLEOTIDE SEQUENCE</scope>
    <source>
        <strain evidence="2">BECK_DK161</strain>
        <strain evidence="3">BECK_DK47</strain>
    </source>
</reference>
<dbReference type="PROSITE" id="PS51257">
    <property type="entry name" value="PROKAR_LIPOPROTEIN"/>
    <property type="match status" value="1"/>
</dbReference>
<dbReference type="EMBL" id="CAADEX010000015">
    <property type="protein sequence ID" value="VFJ47028.1"/>
    <property type="molecule type" value="Genomic_DNA"/>
</dbReference>